<feature type="compositionally biased region" description="Polar residues" evidence="4">
    <location>
        <begin position="672"/>
        <end position="681"/>
    </location>
</feature>
<dbReference type="SUPFAM" id="SSF51197">
    <property type="entry name" value="Clavaminate synthase-like"/>
    <property type="match status" value="1"/>
</dbReference>
<feature type="compositionally biased region" description="Low complexity" evidence="4">
    <location>
        <begin position="717"/>
        <end position="733"/>
    </location>
</feature>
<feature type="compositionally biased region" description="Low complexity" evidence="4">
    <location>
        <begin position="740"/>
        <end position="753"/>
    </location>
</feature>
<keyword evidence="2" id="KW-0645">Protease</keyword>
<dbReference type="InterPro" id="IPR038765">
    <property type="entry name" value="Papain-like_cys_pep_sf"/>
</dbReference>
<evidence type="ECO:0008006" key="9">
    <source>
        <dbReference type="Google" id="ProtNLM"/>
    </source>
</evidence>
<feature type="domain" description="Ubiquitin-like protease family profile" evidence="5">
    <location>
        <begin position="471"/>
        <end position="636"/>
    </location>
</feature>
<accession>A0ABR2ZJJ7</accession>
<dbReference type="InterPro" id="IPR003653">
    <property type="entry name" value="Peptidase_C48_C"/>
</dbReference>
<evidence type="ECO:0000256" key="3">
    <source>
        <dbReference type="ARBA" id="ARBA00022801"/>
    </source>
</evidence>
<dbReference type="Gene3D" id="2.60.120.650">
    <property type="entry name" value="Cupin"/>
    <property type="match status" value="1"/>
</dbReference>
<dbReference type="InterPro" id="IPR003347">
    <property type="entry name" value="JmjC_dom"/>
</dbReference>
<evidence type="ECO:0000256" key="1">
    <source>
        <dbReference type="ARBA" id="ARBA00005234"/>
    </source>
</evidence>
<dbReference type="PROSITE" id="PS51184">
    <property type="entry name" value="JMJC"/>
    <property type="match status" value="1"/>
</dbReference>
<evidence type="ECO:0000256" key="2">
    <source>
        <dbReference type="ARBA" id="ARBA00022670"/>
    </source>
</evidence>
<keyword evidence="8" id="KW-1185">Reference proteome</keyword>
<dbReference type="Pfam" id="PF02902">
    <property type="entry name" value="Peptidase_C48"/>
    <property type="match status" value="1"/>
</dbReference>
<evidence type="ECO:0000313" key="8">
    <source>
        <dbReference type="Proteomes" id="UP001437256"/>
    </source>
</evidence>
<sequence length="1492" mass="166735">MESVFSVQAQPPSASVLNHKPSRSIKNIIKYPWVTGMFCDPGETLYKWLLPQQLQEATQEALNQVDHYLSRNLPEGEQVFDFTQGIMNQTGTGHATVINLAFSLIFLDMAPLIIGSPCALPVPRCVPRTKVIGQETLALRAYKVVNEWPKLFQDAAKALEGYDSVHETPASPPADDSLTSHRQVSGMMRCIHLLTNIRKKSSKLLIDTIALNIYLCALHLHWLLLGHADLPQTSNLFRAKFLEELSSSDVPPDEKFFTLKNLRSALQTALAISPFVLFTNLINFATITKPQTLSLLQIWFHLGNQRPAVLREVEMIVWREIIAVDGVTRTAIDALRAILVKVDPFLKNLDSASELFFTAGSGTPSYSPNDPIWPLIRSLPECQNIPIISPVETSPVPSTEVTSEDILWLSSMIPSGKPDDVPVIDLSEEDDAKNASMFADVTGFHTPVSEAPQILLNALSSVPDSIRVRGVLVPRKELLRFHPNSWFNDGIIDAFFSVFPLPEDCWVVKSVSWGYYVSKVGSRLSGEAPRPELMKVKDQFRLSTRIFIPYNVDANHWCAVAVDRKSGSVTLYDSIQRSRKPCEQVLKTVIDWLKAMYDICNIVPPDWETIFNPCWQTFQTNTVDCRPFTIGNIILHAKSDGKDNHLLTQELVPVIRAEVLQRILDGDDSKFQVPSTSTLTPQDPPNPLPDETEMPAPESSEAENHPADDPEGSTAMDLSVDPPSSPVLSSLDVPLPPPLESNSSPSNSVSVPSMDVDNVDCPVQSTDISPNLSSVPDDVQMDIDITPLTPAQVSKSDTSDEEDAMDTAGPNEPSVDQELAVTLRRSTRERKAATNTIYPPESANASTSKKVAASTRKTTKAPLKSSSDAEMSRVVTKSASKRTVFADSEPPERKPSIHQRSLIATLQRPLFQPALEHPRKSRNVYHLSSYGNDEPYLWKPYFVNSEEHDQLEALLEAAFHSLIPYIAKDGAKAKFPAKNTLLSNAQSPDDDHNFPNEFPTVGVAVFPWSEYQSLSPSQIQSTFRSKSIVIHGVAKMRANSKWDRRTLAQLGSLEIMRQAHDKSIDATKNPDNETIKTTLSVALDQAKKVNEAKSITFLDIISHGEFFNPTDVMSDGFAFKQILFESSLDNSSYTTSSWHVVATKDAHTPFHMDAQGAASMIMVEVGAKLVFMLVPTGETFSPLSYTRYSSDVDLRMKEDSPETLGQVIGCEVQGVLLQPGDVLLIQPGIYHFVYTLEPSICNGRHFYCSSTIRQTCWALYHTLVVGAITNEDHKRSRAALVRLVAFWHQEYVNRGWNSEDTEDIGHTPNWSSLDGFFDFLTVANLLEFGPVMWQETYSDEELSEEELEALALASHELTLARKWSRELFTAYANYRTPRITQKSASRPTIHSPDGRSESLWSDIRISYMVQQMCCLIDHARVEDPDMDVIAAMRDHISGQDDFGKLVWDRYQKTTEKDVGSFLFPTHDHHLVAYEWFYLRDTDENPYIVTLVE</sequence>
<keyword evidence="3" id="KW-0378">Hydrolase</keyword>
<dbReference type="SUPFAM" id="SSF54001">
    <property type="entry name" value="Cysteine proteinases"/>
    <property type="match status" value="1"/>
</dbReference>
<feature type="region of interest" description="Disordered" evidence="4">
    <location>
        <begin position="668"/>
        <end position="757"/>
    </location>
</feature>
<evidence type="ECO:0000256" key="4">
    <source>
        <dbReference type="SAM" id="MobiDB-lite"/>
    </source>
</evidence>
<organism evidence="7 8">
    <name type="scientific">Marasmius tenuissimus</name>
    <dbReference type="NCBI Taxonomy" id="585030"/>
    <lineage>
        <taxon>Eukaryota</taxon>
        <taxon>Fungi</taxon>
        <taxon>Dikarya</taxon>
        <taxon>Basidiomycota</taxon>
        <taxon>Agaricomycotina</taxon>
        <taxon>Agaricomycetes</taxon>
        <taxon>Agaricomycetidae</taxon>
        <taxon>Agaricales</taxon>
        <taxon>Marasmiineae</taxon>
        <taxon>Marasmiaceae</taxon>
        <taxon>Marasmius</taxon>
    </lineage>
</organism>
<evidence type="ECO:0000259" key="5">
    <source>
        <dbReference type="PROSITE" id="PS50600"/>
    </source>
</evidence>
<evidence type="ECO:0000259" key="6">
    <source>
        <dbReference type="PROSITE" id="PS51184"/>
    </source>
</evidence>
<comment type="caution">
    <text evidence="7">The sequence shown here is derived from an EMBL/GenBank/DDBJ whole genome shotgun (WGS) entry which is preliminary data.</text>
</comment>
<dbReference type="PROSITE" id="PS50600">
    <property type="entry name" value="ULP_PROTEASE"/>
    <property type="match status" value="1"/>
</dbReference>
<proteinExistence type="inferred from homology"/>
<reference evidence="7 8" key="1">
    <citation type="submission" date="2024-05" db="EMBL/GenBank/DDBJ databases">
        <title>A draft genome resource for the thread blight pathogen Marasmius tenuissimus strain MS-2.</title>
        <authorList>
            <person name="Yulfo-Soto G.E."/>
            <person name="Baruah I.K."/>
            <person name="Amoako-Attah I."/>
            <person name="Bukari Y."/>
            <person name="Meinhardt L.W."/>
            <person name="Bailey B.A."/>
            <person name="Cohen S.P."/>
        </authorList>
    </citation>
    <scope>NUCLEOTIDE SEQUENCE [LARGE SCALE GENOMIC DNA]</scope>
    <source>
        <strain evidence="7 8">MS-2</strain>
    </source>
</reference>
<comment type="similarity">
    <text evidence="1">Belongs to the peptidase C48 family.</text>
</comment>
<gene>
    <name evidence="7" type="ORF">AAF712_012059</name>
</gene>
<dbReference type="EMBL" id="JBBXMP010000147">
    <property type="protein sequence ID" value="KAL0061139.1"/>
    <property type="molecule type" value="Genomic_DNA"/>
</dbReference>
<protein>
    <recommendedName>
        <fullName evidence="9">Ubiquitin-like protease family profile domain-containing protein</fullName>
    </recommendedName>
</protein>
<name>A0ABR2ZJJ7_9AGAR</name>
<evidence type="ECO:0000313" key="7">
    <source>
        <dbReference type="EMBL" id="KAL0061139.1"/>
    </source>
</evidence>
<dbReference type="Proteomes" id="UP001437256">
    <property type="component" value="Unassembled WGS sequence"/>
</dbReference>
<feature type="region of interest" description="Disordered" evidence="4">
    <location>
        <begin position="787"/>
        <end position="875"/>
    </location>
</feature>
<feature type="domain" description="JmjC" evidence="6">
    <location>
        <begin position="1109"/>
        <end position="1263"/>
    </location>
</feature>
<feature type="compositionally biased region" description="Polar residues" evidence="4">
    <location>
        <begin position="833"/>
        <end position="849"/>
    </location>
</feature>
<dbReference type="Gene3D" id="3.40.395.10">
    <property type="entry name" value="Adenoviral Proteinase, Chain A"/>
    <property type="match status" value="1"/>
</dbReference>